<evidence type="ECO:0000313" key="2">
    <source>
        <dbReference type="Proteomes" id="UP001062846"/>
    </source>
</evidence>
<name>A0ACC0N2F8_RHOML</name>
<dbReference type="EMBL" id="CM046394">
    <property type="protein sequence ID" value="KAI8547350.1"/>
    <property type="molecule type" value="Genomic_DNA"/>
</dbReference>
<organism evidence="1 2">
    <name type="scientific">Rhododendron molle</name>
    <name type="common">Chinese azalea</name>
    <name type="synonym">Azalea mollis</name>
    <dbReference type="NCBI Taxonomy" id="49168"/>
    <lineage>
        <taxon>Eukaryota</taxon>
        <taxon>Viridiplantae</taxon>
        <taxon>Streptophyta</taxon>
        <taxon>Embryophyta</taxon>
        <taxon>Tracheophyta</taxon>
        <taxon>Spermatophyta</taxon>
        <taxon>Magnoliopsida</taxon>
        <taxon>eudicotyledons</taxon>
        <taxon>Gunneridae</taxon>
        <taxon>Pentapetalae</taxon>
        <taxon>asterids</taxon>
        <taxon>Ericales</taxon>
        <taxon>Ericaceae</taxon>
        <taxon>Ericoideae</taxon>
        <taxon>Rhodoreae</taxon>
        <taxon>Rhododendron</taxon>
    </lineage>
</organism>
<protein>
    <submittedName>
        <fullName evidence="1">Uncharacterized protein</fullName>
    </submittedName>
</protein>
<gene>
    <name evidence="1" type="ORF">RHMOL_Rhmol07G0188700</name>
</gene>
<evidence type="ECO:0000313" key="1">
    <source>
        <dbReference type="EMBL" id="KAI8547350.1"/>
    </source>
</evidence>
<accession>A0ACC0N2F8</accession>
<keyword evidence="2" id="KW-1185">Reference proteome</keyword>
<reference evidence="1" key="1">
    <citation type="submission" date="2022-02" db="EMBL/GenBank/DDBJ databases">
        <title>Plant Genome Project.</title>
        <authorList>
            <person name="Zhang R.-G."/>
        </authorList>
    </citation>
    <scope>NUCLEOTIDE SEQUENCE</scope>
    <source>
        <strain evidence="1">AT1</strain>
    </source>
</reference>
<sequence length="59" mass="6743">MIMMVETIQEISDNLQTRPPPQSEQVKEEVPVVDLNLAALIAIIRKLEESVQEIKWLGK</sequence>
<proteinExistence type="predicted"/>
<dbReference type="Proteomes" id="UP001062846">
    <property type="component" value="Chromosome 7"/>
</dbReference>
<comment type="caution">
    <text evidence="1">The sequence shown here is derived from an EMBL/GenBank/DDBJ whole genome shotgun (WGS) entry which is preliminary data.</text>
</comment>